<name>A0A139IUN0_9PEZI</name>
<keyword evidence="2" id="KW-1185">Reference proteome</keyword>
<dbReference type="AlphaFoldDB" id="A0A139IUN0"/>
<dbReference type="Proteomes" id="UP000073492">
    <property type="component" value="Unassembled WGS sequence"/>
</dbReference>
<dbReference type="EMBL" id="LFZO01000009">
    <property type="protein sequence ID" value="KXT18256.1"/>
    <property type="molecule type" value="Genomic_DNA"/>
</dbReference>
<organism evidence="1 2">
    <name type="scientific">Pseudocercospora musae</name>
    <dbReference type="NCBI Taxonomy" id="113226"/>
    <lineage>
        <taxon>Eukaryota</taxon>
        <taxon>Fungi</taxon>
        <taxon>Dikarya</taxon>
        <taxon>Ascomycota</taxon>
        <taxon>Pezizomycotina</taxon>
        <taxon>Dothideomycetes</taxon>
        <taxon>Dothideomycetidae</taxon>
        <taxon>Mycosphaerellales</taxon>
        <taxon>Mycosphaerellaceae</taxon>
        <taxon>Pseudocercospora</taxon>
    </lineage>
</organism>
<proteinExistence type="predicted"/>
<evidence type="ECO:0000313" key="1">
    <source>
        <dbReference type="EMBL" id="KXT18256.1"/>
    </source>
</evidence>
<accession>A0A139IUN0</accession>
<evidence type="ECO:0000313" key="2">
    <source>
        <dbReference type="Proteomes" id="UP000073492"/>
    </source>
</evidence>
<sequence length="62" mass="6981">MLDNLEASRGTAVSFTLWSLRAKTCKVFLQAQLSIGKLVPVRMQPICSTLQCYQGLYETTRN</sequence>
<comment type="caution">
    <text evidence="1">The sequence shown here is derived from an EMBL/GenBank/DDBJ whole genome shotgun (WGS) entry which is preliminary data.</text>
</comment>
<reference evidence="1 2" key="1">
    <citation type="submission" date="2015-07" db="EMBL/GenBank/DDBJ databases">
        <title>Comparative genomics of the Sigatoka disease complex on banana suggests a link between parallel evolutionary changes in Pseudocercospora fijiensis and Pseudocercospora eumusae and increased virulence on the banana host.</title>
        <authorList>
            <person name="Chang T.-C."/>
            <person name="Salvucci A."/>
            <person name="Crous P.W."/>
            <person name="Stergiopoulos I."/>
        </authorList>
    </citation>
    <scope>NUCLEOTIDE SEQUENCE [LARGE SCALE GENOMIC DNA]</scope>
    <source>
        <strain evidence="1 2">CBS 116634</strain>
    </source>
</reference>
<protein>
    <submittedName>
        <fullName evidence="1">Uncharacterized protein</fullName>
    </submittedName>
</protein>
<gene>
    <name evidence="1" type="ORF">AC579_2907</name>
</gene>